<dbReference type="CDD" id="cd06261">
    <property type="entry name" value="TM_PBP2"/>
    <property type="match status" value="1"/>
</dbReference>
<comment type="similarity">
    <text evidence="7">Belongs to the binding-protein-dependent transport system permease family.</text>
</comment>
<dbReference type="Proteomes" id="UP000237655">
    <property type="component" value="Plasmid p4"/>
</dbReference>
<reference evidence="9 10" key="1">
    <citation type="submission" date="2019-09" db="EMBL/GenBank/DDBJ databases">
        <title>Novel bacterium SH-1.</title>
        <authorList>
            <person name="Kim Y.-S."/>
            <person name="Kim K.-H."/>
        </authorList>
    </citation>
    <scope>NUCLEOTIDE SEQUENCE [LARGE SCALE GENOMIC DNA]</scope>
    <source>
        <strain evidence="9 10">SH-1</strain>
        <plasmid evidence="9 10">p4</plasmid>
    </source>
</reference>
<evidence type="ECO:0000256" key="1">
    <source>
        <dbReference type="ARBA" id="ARBA00004651"/>
    </source>
</evidence>
<keyword evidence="2 7" id="KW-0813">Transport</keyword>
<geneLocation type="plasmid" evidence="9 10">
    <name>p4</name>
</geneLocation>
<dbReference type="GO" id="GO:0005886">
    <property type="term" value="C:plasma membrane"/>
    <property type="evidence" value="ECO:0007669"/>
    <property type="project" value="UniProtKB-SubCell"/>
</dbReference>
<dbReference type="AlphaFoldDB" id="A0A5C2HA22"/>
<feature type="transmembrane region" description="Helical" evidence="7">
    <location>
        <begin position="26"/>
        <end position="49"/>
    </location>
</feature>
<comment type="subcellular location">
    <subcellularLocation>
        <location evidence="1 7">Cell membrane</location>
        <topology evidence="1 7">Multi-pass membrane protein</topology>
    </subcellularLocation>
</comment>
<evidence type="ECO:0000256" key="4">
    <source>
        <dbReference type="ARBA" id="ARBA00022692"/>
    </source>
</evidence>
<evidence type="ECO:0000256" key="6">
    <source>
        <dbReference type="ARBA" id="ARBA00023136"/>
    </source>
</evidence>
<dbReference type="InterPro" id="IPR025966">
    <property type="entry name" value="OppC_N"/>
</dbReference>
<dbReference type="InterPro" id="IPR000515">
    <property type="entry name" value="MetI-like"/>
</dbReference>
<name>A0A5C2HA22_9RHOB</name>
<dbReference type="KEGG" id="thas:C6Y53_20795"/>
<evidence type="ECO:0000259" key="8">
    <source>
        <dbReference type="PROSITE" id="PS50928"/>
    </source>
</evidence>
<evidence type="ECO:0000256" key="5">
    <source>
        <dbReference type="ARBA" id="ARBA00022989"/>
    </source>
</evidence>
<sequence>MKSLPLSAHPGVSRRLSSLRGKLRHLGFSIGAGIIALIVICAVFAPWLATADPYLQNVSQRMIPPVWHEGGSMAHPLGTDQLGRDYYSRLVYGSRISLVIGIGTVLISSVIGITLGALAGFFGGKIDAAVSFVLSVRLAIPVILVALAVSALAGSSLVTVILTLGFLLWDRFAVVARSLFQQLRAQDYVAAARAIGCSSWRIVLHEILPNAANALVVVATLEMAHAILLEAALSFLGLGVRPPTPSWGLMISEGKSYMFFSPWVIAIPGAALFLLVLAINLLGDGIRDLSEAKGRGR</sequence>
<proteinExistence type="inferred from homology"/>
<feature type="transmembrane region" description="Helical" evidence="7">
    <location>
        <begin position="214"/>
        <end position="240"/>
    </location>
</feature>
<dbReference type="RefSeq" id="WP_149615809.1">
    <property type="nucleotide sequence ID" value="NZ_CP043622.1"/>
</dbReference>
<keyword evidence="4 7" id="KW-0812">Transmembrane</keyword>
<dbReference type="Pfam" id="PF12911">
    <property type="entry name" value="OppC_N"/>
    <property type="match status" value="1"/>
</dbReference>
<dbReference type="InterPro" id="IPR035906">
    <property type="entry name" value="MetI-like_sf"/>
</dbReference>
<protein>
    <submittedName>
        <fullName evidence="9">ABC transporter permease</fullName>
    </submittedName>
</protein>
<dbReference type="GO" id="GO:0055085">
    <property type="term" value="P:transmembrane transport"/>
    <property type="evidence" value="ECO:0007669"/>
    <property type="project" value="InterPro"/>
</dbReference>
<dbReference type="Gene3D" id="1.10.3720.10">
    <property type="entry name" value="MetI-like"/>
    <property type="match status" value="1"/>
</dbReference>
<feature type="transmembrane region" description="Helical" evidence="7">
    <location>
        <begin position="96"/>
        <end position="122"/>
    </location>
</feature>
<accession>A0A5C2HA22</accession>
<evidence type="ECO:0000313" key="10">
    <source>
        <dbReference type="Proteomes" id="UP000237655"/>
    </source>
</evidence>
<keyword evidence="3" id="KW-1003">Cell membrane</keyword>
<feature type="domain" description="ABC transmembrane type-1" evidence="8">
    <location>
        <begin position="94"/>
        <end position="283"/>
    </location>
</feature>
<evidence type="ECO:0000256" key="7">
    <source>
        <dbReference type="RuleBase" id="RU363032"/>
    </source>
</evidence>
<dbReference type="PANTHER" id="PTHR43386:SF25">
    <property type="entry name" value="PEPTIDE ABC TRANSPORTER PERMEASE PROTEIN"/>
    <property type="match status" value="1"/>
</dbReference>
<dbReference type="PROSITE" id="PS50928">
    <property type="entry name" value="ABC_TM1"/>
    <property type="match status" value="1"/>
</dbReference>
<dbReference type="EMBL" id="CP043622">
    <property type="protein sequence ID" value="QEP30639.1"/>
    <property type="molecule type" value="Genomic_DNA"/>
</dbReference>
<organism evidence="9 10">
    <name type="scientific">Pukyongiella litopenaei</name>
    <dbReference type="NCBI Taxonomy" id="2605946"/>
    <lineage>
        <taxon>Bacteria</taxon>
        <taxon>Pseudomonadati</taxon>
        <taxon>Pseudomonadota</taxon>
        <taxon>Alphaproteobacteria</taxon>
        <taxon>Rhodobacterales</taxon>
        <taxon>Paracoccaceae</taxon>
        <taxon>Pukyongiella</taxon>
    </lineage>
</organism>
<evidence type="ECO:0000256" key="2">
    <source>
        <dbReference type="ARBA" id="ARBA00022448"/>
    </source>
</evidence>
<evidence type="ECO:0000313" key="9">
    <source>
        <dbReference type="EMBL" id="QEP30639.1"/>
    </source>
</evidence>
<keyword evidence="10" id="KW-1185">Reference proteome</keyword>
<dbReference type="PANTHER" id="PTHR43386">
    <property type="entry name" value="OLIGOPEPTIDE TRANSPORT SYSTEM PERMEASE PROTEIN APPC"/>
    <property type="match status" value="1"/>
</dbReference>
<dbReference type="InterPro" id="IPR050366">
    <property type="entry name" value="BP-dependent_transpt_permease"/>
</dbReference>
<keyword evidence="5 7" id="KW-1133">Transmembrane helix</keyword>
<evidence type="ECO:0000256" key="3">
    <source>
        <dbReference type="ARBA" id="ARBA00022475"/>
    </source>
</evidence>
<gene>
    <name evidence="9" type="ORF">C6Y53_20795</name>
</gene>
<feature type="transmembrane region" description="Helical" evidence="7">
    <location>
        <begin position="129"/>
        <end position="149"/>
    </location>
</feature>
<dbReference type="SUPFAM" id="SSF161098">
    <property type="entry name" value="MetI-like"/>
    <property type="match status" value="1"/>
</dbReference>
<feature type="transmembrane region" description="Helical" evidence="7">
    <location>
        <begin position="260"/>
        <end position="283"/>
    </location>
</feature>
<keyword evidence="6 7" id="KW-0472">Membrane</keyword>
<dbReference type="Pfam" id="PF00528">
    <property type="entry name" value="BPD_transp_1"/>
    <property type="match status" value="1"/>
</dbReference>
<keyword evidence="9" id="KW-0614">Plasmid</keyword>